<dbReference type="Pfam" id="PF00563">
    <property type="entry name" value="EAL"/>
    <property type="match status" value="1"/>
</dbReference>
<feature type="domain" description="EAL" evidence="1">
    <location>
        <begin position="162"/>
        <end position="406"/>
    </location>
</feature>
<proteinExistence type="predicted"/>
<reference evidence="3" key="1">
    <citation type="submission" date="2018-12" db="EMBL/GenBank/DDBJ databases">
        <title>Genome sequence of Peanibacillus sp.</title>
        <authorList>
            <person name="Subramani G."/>
            <person name="Srinivasan S."/>
            <person name="Kim M.K."/>
        </authorList>
    </citation>
    <scope>NUCLEOTIDE SEQUENCE [LARGE SCALE GENOMIC DNA]</scope>
    <source>
        <strain evidence="3">18JY67-1</strain>
    </source>
</reference>
<dbReference type="PANTHER" id="PTHR33121">
    <property type="entry name" value="CYCLIC DI-GMP PHOSPHODIESTERASE PDEF"/>
    <property type="match status" value="1"/>
</dbReference>
<accession>A0A3Q8X952</accession>
<evidence type="ECO:0000259" key="1">
    <source>
        <dbReference type="PROSITE" id="PS50883"/>
    </source>
</evidence>
<dbReference type="GO" id="GO:0071111">
    <property type="term" value="F:cyclic-guanylate-specific phosphodiesterase activity"/>
    <property type="evidence" value="ECO:0007669"/>
    <property type="project" value="InterPro"/>
</dbReference>
<dbReference type="OrthoDB" id="581425at2"/>
<dbReference type="InterPro" id="IPR050706">
    <property type="entry name" value="Cyclic-di-GMP_PDE-like"/>
</dbReference>
<dbReference type="SMART" id="SM00052">
    <property type="entry name" value="EAL"/>
    <property type="match status" value="1"/>
</dbReference>
<dbReference type="InterPro" id="IPR035919">
    <property type="entry name" value="EAL_sf"/>
</dbReference>
<dbReference type="PANTHER" id="PTHR33121:SF76">
    <property type="entry name" value="SIGNALING PROTEIN"/>
    <property type="match status" value="1"/>
</dbReference>
<sequence length="406" mass="45644">MPMLQPKYLRASERGNNVIATNNELMGIIYFAWHGKAQEQAEISGRLQAGWKPFAERLLQEQKPEELSGVSRLWLRDDLFVCIKLPYVGRELMEEQLLELGSQLRQNWEQQFVNAVFGGKVPELSLHAGVSILDSGIRSEQERMYEGIKQAIIHGQSTSATERGLKRRTLDQILHGRLIQPVYQPIISLQCGTDAAYGYEALTRVPTQRWFDGPLPLFDFAAEEGLTYSVDRLARERAIECSTGLAAGQKLFINITAQIMHDPTFTPGQTLLLLEQYGLSPHHVVFEITERSSIEDFASAKKLLEHYRSQGYQIAIDDAGAGYSSLQSIVELKPDYIKIDRSLISGIHQDDMKGHLVHTFTELAAQMNISLVAEGIEEEAELTFVKELGVQYAQGYLLGRPRPTIG</sequence>
<dbReference type="SUPFAM" id="SSF141868">
    <property type="entry name" value="EAL domain-like"/>
    <property type="match status" value="1"/>
</dbReference>
<dbReference type="Gene3D" id="3.20.20.450">
    <property type="entry name" value="EAL domain"/>
    <property type="match status" value="1"/>
</dbReference>
<gene>
    <name evidence="2" type="ORF">EJC50_24145</name>
</gene>
<protein>
    <submittedName>
        <fullName evidence="2">EAL domain-containing protein</fullName>
    </submittedName>
</protein>
<name>A0A3Q8X952_9BACL</name>
<keyword evidence="3" id="KW-1185">Reference proteome</keyword>
<dbReference type="CDD" id="cd01948">
    <property type="entry name" value="EAL"/>
    <property type="match status" value="1"/>
</dbReference>
<dbReference type="Proteomes" id="UP000272528">
    <property type="component" value="Chromosome"/>
</dbReference>
<dbReference type="PROSITE" id="PS50883">
    <property type="entry name" value="EAL"/>
    <property type="match status" value="1"/>
</dbReference>
<dbReference type="AlphaFoldDB" id="A0A3Q8X952"/>
<dbReference type="KEGG" id="palb:EJC50_24145"/>
<evidence type="ECO:0000313" key="3">
    <source>
        <dbReference type="Proteomes" id="UP000272528"/>
    </source>
</evidence>
<dbReference type="InterPro" id="IPR001633">
    <property type="entry name" value="EAL_dom"/>
</dbReference>
<evidence type="ECO:0000313" key="2">
    <source>
        <dbReference type="EMBL" id="AZN42428.1"/>
    </source>
</evidence>
<organism evidence="2 3">
    <name type="scientific">Paenibacillus albus</name>
    <dbReference type="NCBI Taxonomy" id="2495582"/>
    <lineage>
        <taxon>Bacteria</taxon>
        <taxon>Bacillati</taxon>
        <taxon>Bacillota</taxon>
        <taxon>Bacilli</taxon>
        <taxon>Bacillales</taxon>
        <taxon>Paenibacillaceae</taxon>
        <taxon>Paenibacillus</taxon>
    </lineage>
</organism>
<dbReference type="EMBL" id="CP034437">
    <property type="protein sequence ID" value="AZN42428.1"/>
    <property type="molecule type" value="Genomic_DNA"/>
</dbReference>